<protein>
    <recommendedName>
        <fullName evidence="12">Leucine-rich repeat-containing N-terminal plant-type domain-containing protein</fullName>
    </recommendedName>
</protein>
<dbReference type="EnsemblPlants" id="KQK97740">
    <property type="protein sequence ID" value="KQK97740"/>
    <property type="gene ID" value="SETIT_011896mg"/>
</dbReference>
<sequence length="1052" mass="113907">MSGRTNKHPSRVVVRADVRLLLVTFIVVATAATACPTDQASALLRLGRSFQQPGLNLPSWRARTDCCRWEGVSCDAASGRVTALDLGGHGLRSRAGLDGDSLFRIVTLRRLSLAGNDFGGASLPAAGFERLAELTHLNLSNAGFAGQVPVGIGSLRKLVSLDLSSVDDQLTSLTPLEFKEPSFRAVMANLTSLRELHLDGVSMSTASAGDWCAVLADSTPLLRVLTMQSCNLSDTICPSFSRLRSLAVVDLSNNNQGYSDYGSVIALSGPIPEFFAEFQHLTVLQLSNNDLNGSLPRSIFRLPRLRVLDVSSNSDLAGSLPELPAGSSLEILNLKETQFSGQIPSSIGNLKHLKALDISGSNGFLDLSSSGFHIGELPAAIGRLQSLSTLRLIECGISGEIPSSFANLTRLTELNLSQNNISGPLTFCSKESFLNLRRLQLCCNSLSGPIPSFIFSLPQLEFVSLMLNNLAGPLPEFSNPSPLLQSIYLDYNQLNGSIPMSFFELMGLQTLDLSRNSFTGAVKLSFFWKLTNLSNLCLSANKLTVIVDDDHISSLSASLPQINSLGLACCNMTKIPSLLRYVLVNDLDLSCNQIGGSIPRWIWGGQVENVDVFKFNLSRNKFTDIDLALDNASIYYLDLSFNKIQGHIPIPMSPQFLDYSNNLFSSIPHYLMERVSSTFFLNLANNTLHGGIPPTLCNASNLQFLDISYNYFSGHVPSCLVDGHLIILKMRQNQLEGTLPDDIKGSCVSQTIDFNGNQIEGELPRKLSNCNNLEVFDVGNNNFSGSFPSWMMKLPQLKVLVLRSNRFSGAVGEIPVESDQNRTSFLSLQIIDLASNNFSGTLDSRWFEKLKAMMVTSRSDAPVALENNLSGKFYRDTVAVTYKGTSIMVSKILVAFTVIDFSDNAFTGTIPASIAGLVSLRGLNLSDNAFTGTIPPQFSGLRQLESLDLSSNQLEGQIPEALTSLTSLAWLNVSYNQLEGSVPQGGQFLTFTNASFEGNAGLCGKPLSKQCNGSDTGTPSSEHERSSEDTIVMFCLAGSGYGLGFAVAILFQ</sequence>
<dbReference type="GO" id="GO:0005886">
    <property type="term" value="C:plasma membrane"/>
    <property type="evidence" value="ECO:0007669"/>
    <property type="project" value="UniProtKB-SubCell"/>
</dbReference>
<dbReference type="SMART" id="SM00365">
    <property type="entry name" value="LRR_SD22"/>
    <property type="match status" value="3"/>
</dbReference>
<evidence type="ECO:0000256" key="5">
    <source>
        <dbReference type="ARBA" id="ARBA00022692"/>
    </source>
</evidence>
<evidence type="ECO:0000313" key="13">
    <source>
        <dbReference type="EnsemblPlants" id="KQK97740"/>
    </source>
</evidence>
<dbReference type="PANTHER" id="PTHR48061">
    <property type="entry name" value="LEUCINE-RICH REPEAT RECEPTOR PROTEIN KINASE EMS1-LIKE-RELATED"/>
    <property type="match status" value="1"/>
</dbReference>
<evidence type="ECO:0000256" key="10">
    <source>
        <dbReference type="ARBA" id="ARBA00023180"/>
    </source>
</evidence>
<dbReference type="EMBL" id="AGNK02004392">
    <property type="status" value="NOT_ANNOTATED_CDS"/>
    <property type="molecule type" value="Genomic_DNA"/>
</dbReference>
<dbReference type="PROSITE" id="PS51450">
    <property type="entry name" value="LRR"/>
    <property type="match status" value="1"/>
</dbReference>
<evidence type="ECO:0000256" key="4">
    <source>
        <dbReference type="ARBA" id="ARBA00022614"/>
    </source>
</evidence>
<feature type="transmembrane region" description="Helical" evidence="11">
    <location>
        <begin position="1031"/>
        <end position="1051"/>
    </location>
</feature>
<keyword evidence="14" id="KW-1185">Reference proteome</keyword>
<dbReference type="Pfam" id="PF08263">
    <property type="entry name" value="LRRNT_2"/>
    <property type="match status" value="1"/>
</dbReference>
<evidence type="ECO:0000256" key="2">
    <source>
        <dbReference type="ARBA" id="ARBA00009592"/>
    </source>
</evidence>
<keyword evidence="4" id="KW-0433">Leucine-rich repeat</keyword>
<dbReference type="InParanoid" id="K3YCF0"/>
<keyword evidence="8 11" id="KW-1133">Transmembrane helix</keyword>
<dbReference type="InterPro" id="IPR013210">
    <property type="entry name" value="LRR_N_plant-typ"/>
</dbReference>
<dbReference type="Proteomes" id="UP000004995">
    <property type="component" value="Unassembled WGS sequence"/>
</dbReference>
<dbReference type="FunCoup" id="K3YCF0">
    <property type="interactions" value="26"/>
</dbReference>
<dbReference type="eggNOG" id="KOG0619">
    <property type="taxonomic scope" value="Eukaryota"/>
</dbReference>
<dbReference type="AlphaFoldDB" id="K3YCF0"/>
<dbReference type="PRINTS" id="PR00019">
    <property type="entry name" value="LEURICHRPT"/>
</dbReference>
<name>K3YCF0_SETIT</name>
<keyword evidence="6" id="KW-0732">Signal</keyword>
<dbReference type="InterPro" id="IPR001611">
    <property type="entry name" value="Leu-rich_rpt"/>
</dbReference>
<reference evidence="13" key="2">
    <citation type="submission" date="2018-08" db="UniProtKB">
        <authorList>
            <consortium name="EnsemblPlants"/>
        </authorList>
    </citation>
    <scope>IDENTIFICATION</scope>
    <source>
        <strain evidence="13">Yugu1</strain>
    </source>
</reference>
<dbReference type="OMA" id="LQPQWFD"/>
<evidence type="ECO:0000256" key="9">
    <source>
        <dbReference type="ARBA" id="ARBA00023136"/>
    </source>
</evidence>
<dbReference type="SUPFAM" id="SSF52058">
    <property type="entry name" value="L domain-like"/>
    <property type="match status" value="3"/>
</dbReference>
<dbReference type="PANTHER" id="PTHR48061:SF2">
    <property type="entry name" value="RECEPTOR LIKE PROTEIN 30-LIKE"/>
    <property type="match status" value="1"/>
</dbReference>
<evidence type="ECO:0000259" key="12">
    <source>
        <dbReference type="Pfam" id="PF08263"/>
    </source>
</evidence>
<keyword evidence="9 11" id="KW-0472">Membrane</keyword>
<dbReference type="InterPro" id="IPR032675">
    <property type="entry name" value="LRR_dom_sf"/>
</dbReference>
<dbReference type="Pfam" id="PF13855">
    <property type="entry name" value="LRR_8"/>
    <property type="match status" value="2"/>
</dbReference>
<evidence type="ECO:0000256" key="1">
    <source>
        <dbReference type="ARBA" id="ARBA00004251"/>
    </source>
</evidence>
<evidence type="ECO:0000256" key="3">
    <source>
        <dbReference type="ARBA" id="ARBA00022475"/>
    </source>
</evidence>
<evidence type="ECO:0000313" key="14">
    <source>
        <dbReference type="Proteomes" id="UP000004995"/>
    </source>
</evidence>
<dbReference type="InterPro" id="IPR046956">
    <property type="entry name" value="RLP23-like"/>
</dbReference>
<evidence type="ECO:0000256" key="6">
    <source>
        <dbReference type="ARBA" id="ARBA00022729"/>
    </source>
</evidence>
<dbReference type="Pfam" id="PF00560">
    <property type="entry name" value="LRR_1"/>
    <property type="match status" value="5"/>
</dbReference>
<evidence type="ECO:0000256" key="8">
    <source>
        <dbReference type="ARBA" id="ARBA00022989"/>
    </source>
</evidence>
<proteinExistence type="inferred from homology"/>
<evidence type="ECO:0000256" key="7">
    <source>
        <dbReference type="ARBA" id="ARBA00022737"/>
    </source>
</evidence>
<dbReference type="FunFam" id="3.80.10.10:FF:000095">
    <property type="entry name" value="LRR receptor-like serine/threonine-protein kinase GSO1"/>
    <property type="match status" value="2"/>
</dbReference>
<dbReference type="InterPro" id="IPR003591">
    <property type="entry name" value="Leu-rich_rpt_typical-subtyp"/>
</dbReference>
<comment type="subcellular location">
    <subcellularLocation>
        <location evidence="1">Cell membrane</location>
        <topology evidence="1">Single-pass type I membrane protein</topology>
    </subcellularLocation>
</comment>
<dbReference type="Gene3D" id="3.80.10.10">
    <property type="entry name" value="Ribonuclease Inhibitor"/>
    <property type="match status" value="4"/>
</dbReference>
<dbReference type="PROSITE" id="PS51257">
    <property type="entry name" value="PROKAR_LIPOPROTEIN"/>
    <property type="match status" value="1"/>
</dbReference>
<keyword evidence="3" id="KW-1003">Cell membrane</keyword>
<comment type="similarity">
    <text evidence="2">Belongs to the RLP family.</text>
</comment>
<keyword evidence="10" id="KW-0325">Glycoprotein</keyword>
<keyword evidence="5 11" id="KW-0812">Transmembrane</keyword>
<organism evidence="13 14">
    <name type="scientific">Setaria italica</name>
    <name type="common">Foxtail millet</name>
    <name type="synonym">Panicum italicum</name>
    <dbReference type="NCBI Taxonomy" id="4555"/>
    <lineage>
        <taxon>Eukaryota</taxon>
        <taxon>Viridiplantae</taxon>
        <taxon>Streptophyta</taxon>
        <taxon>Embryophyta</taxon>
        <taxon>Tracheophyta</taxon>
        <taxon>Spermatophyta</taxon>
        <taxon>Magnoliopsida</taxon>
        <taxon>Liliopsida</taxon>
        <taxon>Poales</taxon>
        <taxon>Poaceae</taxon>
        <taxon>PACMAD clade</taxon>
        <taxon>Panicoideae</taxon>
        <taxon>Panicodae</taxon>
        <taxon>Paniceae</taxon>
        <taxon>Cenchrinae</taxon>
        <taxon>Setaria</taxon>
    </lineage>
</organism>
<reference evidence="14" key="1">
    <citation type="journal article" date="2012" name="Nat. Biotechnol.">
        <title>Reference genome sequence of the model plant Setaria.</title>
        <authorList>
            <person name="Bennetzen J.L."/>
            <person name="Schmutz J."/>
            <person name="Wang H."/>
            <person name="Percifield R."/>
            <person name="Hawkins J."/>
            <person name="Pontaroli A.C."/>
            <person name="Estep M."/>
            <person name="Feng L."/>
            <person name="Vaughn J.N."/>
            <person name="Grimwood J."/>
            <person name="Jenkins J."/>
            <person name="Barry K."/>
            <person name="Lindquist E."/>
            <person name="Hellsten U."/>
            <person name="Deshpande S."/>
            <person name="Wang X."/>
            <person name="Wu X."/>
            <person name="Mitros T."/>
            <person name="Triplett J."/>
            <person name="Yang X."/>
            <person name="Ye C.Y."/>
            <person name="Mauro-Herrera M."/>
            <person name="Wang L."/>
            <person name="Li P."/>
            <person name="Sharma M."/>
            <person name="Sharma R."/>
            <person name="Ronald P.C."/>
            <person name="Panaud O."/>
            <person name="Kellogg E.A."/>
            <person name="Brutnell T.P."/>
            <person name="Doust A.N."/>
            <person name="Tuskan G.A."/>
            <person name="Rokhsar D."/>
            <person name="Devos K.M."/>
        </authorList>
    </citation>
    <scope>NUCLEOTIDE SEQUENCE [LARGE SCALE GENOMIC DNA]</scope>
    <source>
        <strain evidence="14">cv. Yugu1</strain>
    </source>
</reference>
<dbReference type="Gramene" id="KQK97740">
    <property type="protein sequence ID" value="KQK97740"/>
    <property type="gene ID" value="SETIT_011896mg"/>
</dbReference>
<evidence type="ECO:0000256" key="11">
    <source>
        <dbReference type="SAM" id="Phobius"/>
    </source>
</evidence>
<dbReference type="HOGENOM" id="CLU_000288_18_3_1"/>
<accession>K3YCF0</accession>
<keyword evidence="7" id="KW-0677">Repeat</keyword>
<feature type="domain" description="Leucine-rich repeat-containing N-terminal plant-type" evidence="12">
    <location>
        <begin position="37"/>
        <end position="75"/>
    </location>
</feature>
<dbReference type="SMART" id="SM00369">
    <property type="entry name" value="LRR_TYP"/>
    <property type="match status" value="9"/>
</dbReference>